<dbReference type="EMBL" id="JAVXZY010000011">
    <property type="protein sequence ID" value="MDT9001866.1"/>
    <property type="molecule type" value="Genomic_DNA"/>
</dbReference>
<accession>A0ABU3PH12</accession>
<keyword evidence="2" id="KW-0378">Hydrolase</keyword>
<dbReference type="InterPro" id="IPR029058">
    <property type="entry name" value="AB_hydrolase_fold"/>
</dbReference>
<protein>
    <submittedName>
        <fullName evidence="2">Alpha/beta fold hydrolase</fullName>
    </submittedName>
</protein>
<sequence>MNLRRLGRGAAFALLGLSLVFLIGPRNAELAWEPLPKPAPLPAQLSGLDAYLAAAEARLGNVTPGTEKHIVWGPQGQQKAPWAVVYLHGFTATRHEIAPLPEKVAEALGGHVFYTRLSGHGQPGEAMGQATLAHWKADAQEALRIGHQLGERVLVIGNSTGATLSAWLAQREEGAGVAGWVLVSPNFGPKNRWAQIINWPWGRQLARLLQGAEQNEAPRNALKARFWTHRYPTEALFPMMALVKQVNDSALESIKAPTLMMLSPRDTIIDVEAARAAYARLGSANKRLSEIDFSESLNQHVLAGDIEAPAATAPMAAQIVEFARGLNPAASQTASR</sequence>
<evidence type="ECO:0000313" key="2">
    <source>
        <dbReference type="EMBL" id="MDT9001866.1"/>
    </source>
</evidence>
<dbReference type="InterPro" id="IPR022742">
    <property type="entry name" value="Hydrolase_4"/>
</dbReference>
<feature type="domain" description="Serine aminopeptidase S33" evidence="1">
    <location>
        <begin position="80"/>
        <end position="291"/>
    </location>
</feature>
<keyword evidence="3" id="KW-1185">Reference proteome</keyword>
<gene>
    <name evidence="2" type="ORF">RQP53_21495</name>
</gene>
<dbReference type="Proteomes" id="UP001246372">
    <property type="component" value="Unassembled WGS sequence"/>
</dbReference>
<name>A0ABU3PH12_9BURK</name>
<dbReference type="RefSeq" id="WP_315652749.1">
    <property type="nucleotide sequence ID" value="NZ_JAVXZY010000011.1"/>
</dbReference>
<proteinExistence type="predicted"/>
<reference evidence="2" key="1">
    <citation type="submission" date="2023-09" db="EMBL/GenBank/DDBJ databases">
        <title>Paucibacter sp. APW11 Genome sequencing and assembly.</title>
        <authorList>
            <person name="Kim I."/>
        </authorList>
    </citation>
    <scope>NUCLEOTIDE SEQUENCE</scope>
    <source>
        <strain evidence="2">APW11</strain>
    </source>
</reference>
<organism evidence="2 3">
    <name type="scientific">Roseateles aquae</name>
    <dbReference type="NCBI Taxonomy" id="3077235"/>
    <lineage>
        <taxon>Bacteria</taxon>
        <taxon>Pseudomonadati</taxon>
        <taxon>Pseudomonadota</taxon>
        <taxon>Betaproteobacteria</taxon>
        <taxon>Burkholderiales</taxon>
        <taxon>Sphaerotilaceae</taxon>
        <taxon>Roseateles</taxon>
    </lineage>
</organism>
<dbReference type="Pfam" id="PF12146">
    <property type="entry name" value="Hydrolase_4"/>
    <property type="match status" value="1"/>
</dbReference>
<dbReference type="SUPFAM" id="SSF53474">
    <property type="entry name" value="alpha/beta-Hydrolases"/>
    <property type="match status" value="1"/>
</dbReference>
<dbReference type="Gene3D" id="3.40.50.1820">
    <property type="entry name" value="alpha/beta hydrolase"/>
    <property type="match status" value="1"/>
</dbReference>
<dbReference type="GO" id="GO:0016787">
    <property type="term" value="F:hydrolase activity"/>
    <property type="evidence" value="ECO:0007669"/>
    <property type="project" value="UniProtKB-KW"/>
</dbReference>
<evidence type="ECO:0000313" key="3">
    <source>
        <dbReference type="Proteomes" id="UP001246372"/>
    </source>
</evidence>
<comment type="caution">
    <text evidence="2">The sequence shown here is derived from an EMBL/GenBank/DDBJ whole genome shotgun (WGS) entry which is preliminary data.</text>
</comment>
<evidence type="ECO:0000259" key="1">
    <source>
        <dbReference type="Pfam" id="PF12146"/>
    </source>
</evidence>